<reference evidence="1" key="1">
    <citation type="submission" date="2022-08" db="EMBL/GenBank/DDBJ databases">
        <title>Novel sulphate-reducing endosymbionts in the free-living metamonad Anaeramoeba.</title>
        <authorList>
            <person name="Jerlstrom-Hultqvist J."/>
            <person name="Cepicka I."/>
            <person name="Gallot-Lavallee L."/>
            <person name="Salas-Leiva D."/>
            <person name="Curtis B.A."/>
            <person name="Zahonova K."/>
            <person name="Pipaliya S."/>
            <person name="Dacks J."/>
            <person name="Roger A.J."/>
        </authorList>
    </citation>
    <scope>NUCLEOTIDE SEQUENCE</scope>
    <source>
        <strain evidence="1">Busselton2</strain>
    </source>
</reference>
<dbReference type="EMBL" id="JANTQA010000048">
    <property type="protein sequence ID" value="KAJ3431246.1"/>
    <property type="molecule type" value="Genomic_DNA"/>
</dbReference>
<proteinExistence type="predicted"/>
<gene>
    <name evidence="1" type="ORF">M0812_02924</name>
</gene>
<organism evidence="1 2">
    <name type="scientific">Anaeramoeba flamelloides</name>
    <dbReference type="NCBI Taxonomy" id="1746091"/>
    <lineage>
        <taxon>Eukaryota</taxon>
        <taxon>Metamonada</taxon>
        <taxon>Anaeramoebidae</taxon>
        <taxon>Anaeramoeba</taxon>
    </lineage>
</organism>
<evidence type="ECO:0000313" key="1">
    <source>
        <dbReference type="EMBL" id="KAJ3431246.1"/>
    </source>
</evidence>
<dbReference type="InterPro" id="IPR023614">
    <property type="entry name" value="Porin_dom_sf"/>
</dbReference>
<name>A0AAV7YRG7_9EUKA</name>
<dbReference type="AlphaFoldDB" id="A0AAV7YRG7"/>
<dbReference type="Gene3D" id="2.40.160.10">
    <property type="entry name" value="Porin"/>
    <property type="match status" value="1"/>
</dbReference>
<comment type="caution">
    <text evidence="1">The sequence shown here is derived from an EMBL/GenBank/DDBJ whole genome shotgun (WGS) entry which is preliminary data.</text>
</comment>
<dbReference type="Proteomes" id="UP001146793">
    <property type="component" value="Unassembled WGS sequence"/>
</dbReference>
<evidence type="ECO:0000313" key="2">
    <source>
        <dbReference type="Proteomes" id="UP001146793"/>
    </source>
</evidence>
<protein>
    <submittedName>
        <fullName evidence="1">Uncharacterized protein</fullName>
    </submittedName>
</protein>
<accession>A0AAV7YRG7</accession>
<sequence length="307" mass="34520">MSTLFEPLLFGDIGKNSQKLLENPINANYIKLHLKPTANSSLKLNTGLSFLEFPQKPSIWSTITTGYTFQDFVAIQATFSTPKQAIININFPKLRPLFANAGLIAQLDPQKIYGYGLYKNKYLSSSLTADLLSKEFRISGATSLKGLSMGILCNGNLNTLDFQILETRAQYSFTVPTLQQKFSFNQKYKFQKSKLICDLYSQITPQLSLTFQASKRFNQTNKKRISKIGRLAIGAQYINNHSPLNYRVNAKLDSDTNSTTSIATRVFKNMWFSIILKSHLSSFSNFKSYNLSFGVDIGNGEDSNKTI</sequence>